<protein>
    <submittedName>
        <fullName evidence="1">DUF6770 family protein</fullName>
    </submittedName>
</protein>
<comment type="caution">
    <text evidence="1">The sequence shown here is derived from an EMBL/GenBank/DDBJ whole genome shotgun (WGS) entry which is preliminary data.</text>
</comment>
<proteinExistence type="predicted"/>
<organism evidence="1 2">
    <name type="scientific">Flavobacterium ardleyense</name>
    <dbReference type="NCBI Taxonomy" id="2038737"/>
    <lineage>
        <taxon>Bacteria</taxon>
        <taxon>Pseudomonadati</taxon>
        <taxon>Bacteroidota</taxon>
        <taxon>Flavobacteriia</taxon>
        <taxon>Flavobacteriales</taxon>
        <taxon>Flavobacteriaceae</taxon>
        <taxon>Flavobacterium</taxon>
    </lineage>
</organism>
<dbReference type="EMBL" id="JBHUOL010000012">
    <property type="protein sequence ID" value="MFD2908729.1"/>
    <property type="molecule type" value="Genomic_DNA"/>
</dbReference>
<keyword evidence="2" id="KW-1185">Reference proteome</keyword>
<sequence>MKKIITFLFLVVATQISFSQSYKILNTAAGKLENFVTLTDGDELYGYAELRQLDELSPTEVKFKYIILDKNMNTINSGEFVETKVKKKCVIENYQIVYNNGHILFNFIENFVSEQLFINIKFKYKILGLAANKITASGTYDKSIKPDDNNIPKMFKNVKYYAAAALSNSGFFVQLVNFDKKKDESACFAIDFNGEQLWASNVKQAEEKHEYEYQFFEMDENTLSFIATKSRGSKKVSDHLLILDTKTGKEISFTNLYNDTYTLLFSFSKINDEKLTIIGRYFEKEKRDRVEYDESLGLYKREIDMKSGKIISEIFLPYSKFNFKDISENGKVKGEGILDFRKIDQNPDGSFFMIAETFRAKSKHNLYFELYVFQIDKDFNSISTKSFDTEKSFKSKYRFSQELLGNAGKVYFFYDKNEDKKLELNLIDFNFSSKEITLSKMNLNTTESKITVFPAKTGYVAIKEEFTNPKKGESQIEIRLEKLNYERQ</sequence>
<evidence type="ECO:0000313" key="2">
    <source>
        <dbReference type="Proteomes" id="UP001597549"/>
    </source>
</evidence>
<evidence type="ECO:0000313" key="1">
    <source>
        <dbReference type="EMBL" id="MFD2908729.1"/>
    </source>
</evidence>
<dbReference type="Pfam" id="PF20559">
    <property type="entry name" value="DUF6770"/>
    <property type="match status" value="1"/>
</dbReference>
<name>A0ABW5Z795_9FLAO</name>
<gene>
    <name evidence="1" type="ORF">ACFSX9_08255</name>
</gene>
<reference evidence="2" key="1">
    <citation type="journal article" date="2019" name="Int. J. Syst. Evol. Microbiol.">
        <title>The Global Catalogue of Microorganisms (GCM) 10K type strain sequencing project: providing services to taxonomists for standard genome sequencing and annotation.</title>
        <authorList>
            <consortium name="The Broad Institute Genomics Platform"/>
            <consortium name="The Broad Institute Genome Sequencing Center for Infectious Disease"/>
            <person name="Wu L."/>
            <person name="Ma J."/>
        </authorList>
    </citation>
    <scope>NUCLEOTIDE SEQUENCE [LARGE SCALE GENOMIC DNA]</scope>
    <source>
        <strain evidence="2">KCTC 52644</strain>
    </source>
</reference>
<dbReference type="Proteomes" id="UP001597549">
    <property type="component" value="Unassembled WGS sequence"/>
</dbReference>
<accession>A0ABW5Z795</accession>
<dbReference type="RefSeq" id="WP_379806529.1">
    <property type="nucleotide sequence ID" value="NZ_JBHUOL010000012.1"/>
</dbReference>
<dbReference type="InterPro" id="IPR046661">
    <property type="entry name" value="DUF6770"/>
</dbReference>